<evidence type="ECO:0000259" key="6">
    <source>
        <dbReference type="PROSITE" id="PS51746"/>
    </source>
</evidence>
<keyword evidence="8" id="KW-1185">Reference proteome</keyword>
<evidence type="ECO:0000256" key="1">
    <source>
        <dbReference type="ARBA" id="ARBA00022723"/>
    </source>
</evidence>
<evidence type="ECO:0000256" key="5">
    <source>
        <dbReference type="SAM" id="MobiDB-lite"/>
    </source>
</evidence>
<reference evidence="7" key="1">
    <citation type="submission" date="2022-01" db="EMBL/GenBank/DDBJ databases">
        <title>Genome Sequence Resource for Two Populations of Ditylenchus destructor, the Migratory Endoparasitic Phytonematode.</title>
        <authorList>
            <person name="Zhang H."/>
            <person name="Lin R."/>
            <person name="Xie B."/>
        </authorList>
    </citation>
    <scope>NUCLEOTIDE SEQUENCE</scope>
    <source>
        <strain evidence="7">BazhouSP</strain>
    </source>
</reference>
<dbReference type="GO" id="GO:0046872">
    <property type="term" value="F:metal ion binding"/>
    <property type="evidence" value="ECO:0007669"/>
    <property type="project" value="UniProtKB-KW"/>
</dbReference>
<dbReference type="EMBL" id="JAKKPZ010000001">
    <property type="protein sequence ID" value="KAI1729493.1"/>
    <property type="molecule type" value="Genomic_DNA"/>
</dbReference>
<feature type="compositionally biased region" description="Basic and acidic residues" evidence="5">
    <location>
        <begin position="416"/>
        <end position="425"/>
    </location>
</feature>
<gene>
    <name evidence="7" type="ORF">DdX_01735</name>
</gene>
<evidence type="ECO:0000256" key="3">
    <source>
        <dbReference type="ARBA" id="ARBA00022912"/>
    </source>
</evidence>
<protein>
    <submittedName>
        <fullName evidence="7">Protein phosphatase 2C domain-containing protein</fullName>
    </submittedName>
</protein>
<dbReference type="PROSITE" id="PS01032">
    <property type="entry name" value="PPM_1"/>
    <property type="match status" value="1"/>
</dbReference>
<dbReference type="InterPro" id="IPR000222">
    <property type="entry name" value="PP2C_BS"/>
</dbReference>
<dbReference type="GO" id="GO:0004722">
    <property type="term" value="F:protein serine/threonine phosphatase activity"/>
    <property type="evidence" value="ECO:0007669"/>
    <property type="project" value="InterPro"/>
</dbReference>
<sequence length="730" mass="80594">MPTAVMQGDLKDGIRLQNTEGIQDHTKPLECDIKISVAAAQGGRKYMEDRVHIEVVRNLAGKLEYVFAGVYDGHGGTQASEYVKAHLHENITTNKHFFSDNDDDVLLAIRQGFIRTHYNMQTMVEEWPMTASGYPCTAGTTASCAIFRNGKLYTGHVGDSAIILGSTPDGESTLKLTDEHKPEDKVERDRIESVGGSVGIKAGISRVMWKRPIRGHQGPVRRSTETHSIPFLAIARALGDFWSLNPANNQYVVSPEPDVSVIKIKLTHKWVVMASDGLTNVLQTQRIIGLLKELEMQGSRHHLADLKTIDERYDPNPAQFLLNAAFNRWGSVRADNITVVCIKLENAALSSDQNCVDVEESLLSVDKELTKYPSDIIHVTKEKTQRVVANPVRVIYNGTVDRSSSQQVNRGISENGQHKNLKDGKSYTGPGFINPELPKGVDDASSDEEDTNAVRSTRKENSAYRFEPPAASIKELDFDFSTPSNRNKAQSFIKHSPHFTPFHGSSDPAENGNVNNTANEDLRPYSPPKSRLSIDPEAIGVSTSCYVAASTSFLNSSSLLSPTVMLQSMRTSSTFLRNAKCYTIPLPYSARLSSSPNLNGSISGSQPASSSHSYLWSSKNLVKRSPSELYKFSEDDTNADGWSIEKRIRSIFGRASGIKRSYQATVDVESGMTAKRRREDEYVQGSITKNSDSTRDSHNAESKRTGLWNMVSSVFSKYLPKSGNDAEKSS</sequence>
<comment type="caution">
    <text evidence="7">The sequence shown here is derived from an EMBL/GenBank/DDBJ whole genome shotgun (WGS) entry which is preliminary data.</text>
</comment>
<dbReference type="AlphaFoldDB" id="A0AAD4NM55"/>
<feature type="region of interest" description="Disordered" evidence="5">
    <location>
        <begin position="405"/>
        <end position="468"/>
    </location>
</feature>
<evidence type="ECO:0000313" key="7">
    <source>
        <dbReference type="EMBL" id="KAI1729493.1"/>
    </source>
</evidence>
<feature type="compositionally biased region" description="Basic and acidic residues" evidence="5">
    <location>
        <begin position="692"/>
        <end position="704"/>
    </location>
</feature>
<keyword evidence="1" id="KW-0479">Metal-binding</keyword>
<accession>A0AAD4NM55</accession>
<dbReference type="CDD" id="cd00143">
    <property type="entry name" value="PP2Cc"/>
    <property type="match status" value="1"/>
</dbReference>
<evidence type="ECO:0000313" key="8">
    <source>
        <dbReference type="Proteomes" id="UP001201812"/>
    </source>
</evidence>
<dbReference type="Proteomes" id="UP001201812">
    <property type="component" value="Unassembled WGS sequence"/>
</dbReference>
<dbReference type="Pfam" id="PF00481">
    <property type="entry name" value="PP2C"/>
    <property type="match status" value="1"/>
</dbReference>
<proteinExistence type="inferred from homology"/>
<keyword evidence="3 4" id="KW-0904">Protein phosphatase</keyword>
<feature type="domain" description="PPM-type phosphatase" evidence="6">
    <location>
        <begin position="34"/>
        <end position="344"/>
    </location>
</feature>
<dbReference type="SMART" id="SM00332">
    <property type="entry name" value="PP2Cc"/>
    <property type="match status" value="1"/>
</dbReference>
<feature type="region of interest" description="Disordered" evidence="5">
    <location>
        <begin position="495"/>
        <end position="532"/>
    </location>
</feature>
<dbReference type="InterPro" id="IPR036457">
    <property type="entry name" value="PPM-type-like_dom_sf"/>
</dbReference>
<feature type="region of interest" description="Disordered" evidence="5">
    <location>
        <begin position="672"/>
        <end position="704"/>
    </location>
</feature>
<dbReference type="InterPro" id="IPR001932">
    <property type="entry name" value="PPM-type_phosphatase-like_dom"/>
</dbReference>
<organism evidence="7 8">
    <name type="scientific">Ditylenchus destructor</name>
    <dbReference type="NCBI Taxonomy" id="166010"/>
    <lineage>
        <taxon>Eukaryota</taxon>
        <taxon>Metazoa</taxon>
        <taxon>Ecdysozoa</taxon>
        <taxon>Nematoda</taxon>
        <taxon>Chromadorea</taxon>
        <taxon>Rhabditida</taxon>
        <taxon>Tylenchina</taxon>
        <taxon>Tylenchomorpha</taxon>
        <taxon>Sphaerularioidea</taxon>
        <taxon>Anguinidae</taxon>
        <taxon>Anguininae</taxon>
        <taxon>Ditylenchus</taxon>
    </lineage>
</organism>
<evidence type="ECO:0000256" key="4">
    <source>
        <dbReference type="RuleBase" id="RU003465"/>
    </source>
</evidence>
<comment type="similarity">
    <text evidence="4">Belongs to the PP2C family.</text>
</comment>
<evidence type="ECO:0000256" key="2">
    <source>
        <dbReference type="ARBA" id="ARBA00022801"/>
    </source>
</evidence>
<dbReference type="InterPro" id="IPR015655">
    <property type="entry name" value="PP2C"/>
</dbReference>
<dbReference type="SUPFAM" id="SSF81606">
    <property type="entry name" value="PP2C-like"/>
    <property type="match status" value="1"/>
</dbReference>
<dbReference type="PANTHER" id="PTHR47992">
    <property type="entry name" value="PROTEIN PHOSPHATASE"/>
    <property type="match status" value="1"/>
</dbReference>
<name>A0AAD4NM55_9BILA</name>
<dbReference type="Gene3D" id="3.60.40.10">
    <property type="entry name" value="PPM-type phosphatase domain"/>
    <property type="match status" value="1"/>
</dbReference>
<dbReference type="PROSITE" id="PS51746">
    <property type="entry name" value="PPM_2"/>
    <property type="match status" value="1"/>
</dbReference>
<keyword evidence="2 4" id="KW-0378">Hydrolase</keyword>
<feature type="compositionally biased region" description="Polar residues" evidence="5">
    <location>
        <begin position="405"/>
        <end position="415"/>
    </location>
</feature>